<dbReference type="EMBL" id="BPLR01019077">
    <property type="protein sequence ID" value="GIZ04381.1"/>
    <property type="molecule type" value="Genomic_DNA"/>
</dbReference>
<name>A0AAV4YA75_CAEEX</name>
<reference evidence="1 2" key="1">
    <citation type="submission" date="2021-06" db="EMBL/GenBank/DDBJ databases">
        <title>Caerostris extrusa draft genome.</title>
        <authorList>
            <person name="Kono N."/>
            <person name="Arakawa K."/>
        </authorList>
    </citation>
    <scope>NUCLEOTIDE SEQUENCE [LARGE SCALE GENOMIC DNA]</scope>
</reference>
<keyword evidence="2" id="KW-1185">Reference proteome</keyword>
<protein>
    <submittedName>
        <fullName evidence="1">Uncharacterized protein</fullName>
    </submittedName>
</protein>
<evidence type="ECO:0000313" key="1">
    <source>
        <dbReference type="EMBL" id="GIZ04381.1"/>
    </source>
</evidence>
<dbReference type="AlphaFoldDB" id="A0AAV4YA75"/>
<proteinExistence type="predicted"/>
<sequence>MINHVGVEPKCHSQESRHRTTFLNSRSLLAEDLIGFYLVFAVIRCEMLRWYLMSNDMLISDWFNLNKSVKGTQTESLKDCDITSKRKRAESDSWNIQ</sequence>
<comment type="caution">
    <text evidence="1">The sequence shown here is derived from an EMBL/GenBank/DDBJ whole genome shotgun (WGS) entry which is preliminary data.</text>
</comment>
<dbReference type="Proteomes" id="UP001054945">
    <property type="component" value="Unassembled WGS sequence"/>
</dbReference>
<gene>
    <name evidence="1" type="ORF">CEXT_379391</name>
</gene>
<organism evidence="1 2">
    <name type="scientific">Caerostris extrusa</name>
    <name type="common">Bark spider</name>
    <name type="synonym">Caerostris bankana</name>
    <dbReference type="NCBI Taxonomy" id="172846"/>
    <lineage>
        <taxon>Eukaryota</taxon>
        <taxon>Metazoa</taxon>
        <taxon>Ecdysozoa</taxon>
        <taxon>Arthropoda</taxon>
        <taxon>Chelicerata</taxon>
        <taxon>Arachnida</taxon>
        <taxon>Araneae</taxon>
        <taxon>Araneomorphae</taxon>
        <taxon>Entelegynae</taxon>
        <taxon>Araneoidea</taxon>
        <taxon>Araneidae</taxon>
        <taxon>Caerostris</taxon>
    </lineage>
</organism>
<evidence type="ECO:0000313" key="2">
    <source>
        <dbReference type="Proteomes" id="UP001054945"/>
    </source>
</evidence>
<accession>A0AAV4YA75</accession>